<organism evidence="2 3">
    <name type="scientific">Clostridium perfringens F262</name>
    <dbReference type="NCBI Taxonomy" id="883064"/>
    <lineage>
        <taxon>Bacteria</taxon>
        <taxon>Bacillati</taxon>
        <taxon>Bacillota</taxon>
        <taxon>Clostridia</taxon>
        <taxon>Eubacteriales</taxon>
        <taxon>Clostridiaceae</taxon>
        <taxon>Clostridium</taxon>
    </lineage>
</organism>
<gene>
    <name evidence="2" type="ORF">HA1_02967</name>
</gene>
<protein>
    <submittedName>
        <fullName evidence="2">Uncharacterized protein</fullName>
    </submittedName>
</protein>
<comment type="caution">
    <text evidence="2">The sequence shown here is derived from an EMBL/GenBank/DDBJ whole genome shotgun (WGS) entry which is preliminary data.</text>
</comment>
<dbReference type="Proteomes" id="UP000005358">
    <property type="component" value="Chromosome"/>
</dbReference>
<feature type="transmembrane region" description="Helical" evidence="1">
    <location>
        <begin position="12"/>
        <end position="30"/>
    </location>
</feature>
<dbReference type="AlphaFoldDB" id="A0AAV3FG96"/>
<proteinExistence type="predicted"/>
<keyword evidence="1" id="KW-0472">Membrane</keyword>
<name>A0AAV3FG96_CLOPF</name>
<keyword evidence="1" id="KW-1133">Transmembrane helix</keyword>
<evidence type="ECO:0000313" key="2">
    <source>
        <dbReference type="EMBL" id="EIA18322.1"/>
    </source>
</evidence>
<accession>A0AAV3FG96</accession>
<evidence type="ECO:0000256" key="1">
    <source>
        <dbReference type="SAM" id="Phobius"/>
    </source>
</evidence>
<evidence type="ECO:0000313" key="3">
    <source>
        <dbReference type="Proteomes" id="UP000005358"/>
    </source>
</evidence>
<sequence length="37" mass="4305">MLYANDSYKIQVICLYSLYFVGVIFCSKIININEGRI</sequence>
<reference evidence="2 3" key="1">
    <citation type="journal article" date="2012" name="PLoS ONE">
        <title>Genome Sequencing and Analysis of a Type A Clostridium perfringens Isolate from a Case of Bovine Clostridial Abomasitis.</title>
        <authorList>
            <person name="Nowell V.J."/>
            <person name="Kropinski A.M."/>
            <person name="Songer J.G."/>
            <person name="Macinnes J.I."/>
            <person name="Parreira V.R."/>
            <person name="Prescott J.F."/>
        </authorList>
    </citation>
    <scope>NUCLEOTIDE SEQUENCE [LARGE SCALE GENOMIC DNA]</scope>
    <source>
        <strain evidence="2 3">F262</strain>
    </source>
</reference>
<dbReference type="EMBL" id="AFES01000013">
    <property type="protein sequence ID" value="EIA18322.1"/>
    <property type="molecule type" value="Genomic_DNA"/>
</dbReference>
<keyword evidence="1" id="KW-0812">Transmembrane</keyword>